<keyword evidence="3" id="KW-1185">Reference proteome</keyword>
<keyword evidence="1" id="KW-0472">Membrane</keyword>
<dbReference type="EMBL" id="CP064939">
    <property type="protein sequence ID" value="QPH40679.1"/>
    <property type="molecule type" value="Genomic_DNA"/>
</dbReference>
<gene>
    <name evidence="2" type="ORF">IZT61_05240</name>
</gene>
<dbReference type="InterPro" id="IPR035287">
    <property type="entry name" value="DUF5362"/>
</dbReference>
<sequence>MTEEFEQQEPAEVKLIVTEEMRSYLYDITKWAKFLSIIGFIIAALLILIAFSIPSLMSSTPGLAKQLGALGQGGSTMITILYVLLGLFYFYPSVLLSKISNNGKQGVLFGDQESLNTSIASLKSLFKFWGIVTIIVIASYFLLVFLVAGGMAGA</sequence>
<protein>
    <submittedName>
        <fullName evidence="2">Uncharacterized protein</fullName>
    </submittedName>
</protein>
<feature type="transmembrane region" description="Helical" evidence="1">
    <location>
        <begin position="31"/>
        <end position="53"/>
    </location>
</feature>
<evidence type="ECO:0000313" key="2">
    <source>
        <dbReference type="EMBL" id="QPH40679.1"/>
    </source>
</evidence>
<dbReference type="RefSeq" id="WP_196100133.1">
    <property type="nucleotide sequence ID" value="NZ_CP064939.1"/>
</dbReference>
<proteinExistence type="predicted"/>
<dbReference type="AlphaFoldDB" id="A0A7S9L1C8"/>
<feature type="transmembrane region" description="Helical" evidence="1">
    <location>
        <begin position="73"/>
        <end position="91"/>
    </location>
</feature>
<feature type="transmembrane region" description="Helical" evidence="1">
    <location>
        <begin position="128"/>
        <end position="152"/>
    </location>
</feature>
<dbReference type="KEGG" id="pex:IZT61_05240"/>
<organism evidence="2 3">
    <name type="scientific">Pedobacter endophyticus</name>
    <dbReference type="NCBI Taxonomy" id="2789740"/>
    <lineage>
        <taxon>Bacteria</taxon>
        <taxon>Pseudomonadati</taxon>
        <taxon>Bacteroidota</taxon>
        <taxon>Sphingobacteriia</taxon>
        <taxon>Sphingobacteriales</taxon>
        <taxon>Sphingobacteriaceae</taxon>
        <taxon>Pedobacter</taxon>
    </lineage>
</organism>
<dbReference type="Proteomes" id="UP000594759">
    <property type="component" value="Chromosome"/>
</dbReference>
<evidence type="ECO:0000256" key="1">
    <source>
        <dbReference type="SAM" id="Phobius"/>
    </source>
</evidence>
<evidence type="ECO:0000313" key="3">
    <source>
        <dbReference type="Proteomes" id="UP000594759"/>
    </source>
</evidence>
<dbReference type="Pfam" id="PF17319">
    <property type="entry name" value="DUF5362"/>
    <property type="match status" value="1"/>
</dbReference>
<keyword evidence="1" id="KW-0812">Transmembrane</keyword>
<keyword evidence="1" id="KW-1133">Transmembrane helix</keyword>
<reference evidence="2 3" key="1">
    <citation type="submission" date="2020-11" db="EMBL/GenBank/DDBJ databases">
        <title>Pedobacter endophytica, an endophytic bacteria isolated form Carex pumila.</title>
        <authorList>
            <person name="Peng Y."/>
            <person name="Jiang L."/>
            <person name="Lee J."/>
        </authorList>
    </citation>
    <scope>NUCLEOTIDE SEQUENCE [LARGE SCALE GENOMIC DNA]</scope>
    <source>
        <strain evidence="2 3">JBR3-12</strain>
    </source>
</reference>
<accession>A0A7S9L1C8</accession>
<name>A0A7S9L1C8_9SPHI</name>